<accession>A0A176TB31</accession>
<dbReference type="InterPro" id="IPR049492">
    <property type="entry name" value="BD-FAE-like_dom"/>
</dbReference>
<name>A0A176TB31_9FLAO</name>
<sequence>MKKHLLFFLVLFAVYNSFSQSEIVEIWDVVPNSKTTEEQEVITLDPIKKISLVKTPTLEIYLPSKKNRRDKSVIIFPGGGYSSLAYDWEGSDIAKWFNSKGITAFILKYRLPNPELQITQHNAPLQDAQRAIRWVRLNAEKWNISPNKIGIIGFSAGGHLAATLGTQYNTPNNFKEQAVDTISARPNFMALIYPVITMQDNYTHKGSRNKLLGKNPTILLKDTYSNELHVTQNTPPTFLVHSADDSAVPIENSLNFYKALKDNSINVEMHLYPYGKHGYSLALNKGYLQKWPNLLYDWLDNLSLDKTAEKQPKK</sequence>
<evidence type="ECO:0000256" key="1">
    <source>
        <dbReference type="ARBA" id="ARBA00022801"/>
    </source>
</evidence>
<dbReference type="GO" id="GO:0016787">
    <property type="term" value="F:hydrolase activity"/>
    <property type="evidence" value="ECO:0007669"/>
    <property type="project" value="UniProtKB-KW"/>
</dbReference>
<feature type="chain" id="PRO_5008049743" evidence="2">
    <location>
        <begin position="20"/>
        <end position="314"/>
    </location>
</feature>
<dbReference type="EMBL" id="LVWE01000032">
    <property type="protein sequence ID" value="OAD45050.1"/>
    <property type="molecule type" value="Genomic_DNA"/>
</dbReference>
<organism evidence="4 5">
    <name type="scientific">Polaribacter atrinae</name>
    <dbReference type="NCBI Taxonomy" id="1333662"/>
    <lineage>
        <taxon>Bacteria</taxon>
        <taxon>Pseudomonadati</taxon>
        <taxon>Bacteroidota</taxon>
        <taxon>Flavobacteriia</taxon>
        <taxon>Flavobacteriales</taxon>
        <taxon>Flavobacteriaceae</taxon>
    </lineage>
</organism>
<dbReference type="AlphaFoldDB" id="A0A176TB31"/>
<dbReference type="OrthoDB" id="9794725at2"/>
<comment type="caution">
    <text evidence="4">The sequence shown here is derived from an EMBL/GenBank/DDBJ whole genome shotgun (WGS) entry which is preliminary data.</text>
</comment>
<dbReference type="InterPro" id="IPR050300">
    <property type="entry name" value="GDXG_lipolytic_enzyme"/>
</dbReference>
<dbReference type="Pfam" id="PF20434">
    <property type="entry name" value="BD-FAE"/>
    <property type="match status" value="1"/>
</dbReference>
<protein>
    <submittedName>
        <fullName evidence="4">Esterase</fullName>
    </submittedName>
</protein>
<dbReference type="PANTHER" id="PTHR48081:SF6">
    <property type="entry name" value="PEPTIDASE S9 PROLYL OLIGOPEPTIDASE CATALYTIC DOMAIN-CONTAINING PROTEIN"/>
    <property type="match status" value="1"/>
</dbReference>
<dbReference type="Gene3D" id="3.40.50.1820">
    <property type="entry name" value="alpha/beta hydrolase"/>
    <property type="match status" value="1"/>
</dbReference>
<evidence type="ECO:0000313" key="4">
    <source>
        <dbReference type="EMBL" id="OAD45050.1"/>
    </source>
</evidence>
<evidence type="ECO:0000259" key="3">
    <source>
        <dbReference type="Pfam" id="PF20434"/>
    </source>
</evidence>
<dbReference type="InterPro" id="IPR029058">
    <property type="entry name" value="AB_hydrolase_fold"/>
</dbReference>
<dbReference type="Proteomes" id="UP000076923">
    <property type="component" value="Unassembled WGS sequence"/>
</dbReference>
<feature type="domain" description="BD-FAE-like" evidence="3">
    <location>
        <begin position="58"/>
        <end position="260"/>
    </location>
</feature>
<feature type="signal peptide" evidence="2">
    <location>
        <begin position="1"/>
        <end position="19"/>
    </location>
</feature>
<dbReference type="STRING" id="1333662.LPB303_08920"/>
<reference evidence="4 5" key="1">
    <citation type="submission" date="2016-02" db="EMBL/GenBank/DDBJ databases">
        <title>Draft genome sequence of Polaribacter atrinae KACC17473.</title>
        <authorList>
            <person name="Shin S.-K."/>
            <person name="Yi H."/>
        </authorList>
    </citation>
    <scope>NUCLEOTIDE SEQUENCE [LARGE SCALE GENOMIC DNA]</scope>
    <source>
        <strain evidence="4 5">KACC 17473</strain>
    </source>
</reference>
<evidence type="ECO:0000313" key="5">
    <source>
        <dbReference type="Proteomes" id="UP000076923"/>
    </source>
</evidence>
<proteinExistence type="predicted"/>
<keyword evidence="5" id="KW-1185">Reference proteome</keyword>
<dbReference type="PANTHER" id="PTHR48081">
    <property type="entry name" value="AB HYDROLASE SUPERFAMILY PROTEIN C4A8.06C"/>
    <property type="match status" value="1"/>
</dbReference>
<dbReference type="SUPFAM" id="SSF53474">
    <property type="entry name" value="alpha/beta-Hydrolases"/>
    <property type="match status" value="1"/>
</dbReference>
<evidence type="ECO:0000256" key="2">
    <source>
        <dbReference type="SAM" id="SignalP"/>
    </source>
</evidence>
<dbReference type="RefSeq" id="WP_068449682.1">
    <property type="nucleotide sequence ID" value="NZ_CP150660.1"/>
</dbReference>
<gene>
    <name evidence="4" type="ORF">LPB303_08920</name>
</gene>
<keyword evidence="2" id="KW-0732">Signal</keyword>
<keyword evidence="1" id="KW-0378">Hydrolase</keyword>